<dbReference type="Pfam" id="PF00271">
    <property type="entry name" value="Helicase_C"/>
    <property type="match status" value="1"/>
</dbReference>
<feature type="domain" description="Helicase C-terminal" evidence="9">
    <location>
        <begin position="166"/>
        <end position="269"/>
    </location>
</feature>
<dbReference type="PROSITE" id="PS51194">
    <property type="entry name" value="HELICASE_CTER"/>
    <property type="match status" value="1"/>
</dbReference>
<dbReference type="PANTHER" id="PTHR47964:SF1">
    <property type="entry name" value="ATP-DEPENDENT DNA HELICASE HOMOLOG RECG, CHLOROPLASTIC"/>
    <property type="match status" value="1"/>
</dbReference>
<dbReference type="Pfam" id="PF00270">
    <property type="entry name" value="DEAD"/>
    <property type="match status" value="1"/>
</dbReference>
<dbReference type="GO" id="GO:0006281">
    <property type="term" value="P:DNA repair"/>
    <property type="evidence" value="ECO:0007669"/>
    <property type="project" value="UniProtKB-KW"/>
</dbReference>
<gene>
    <name evidence="10" type="ORF">METZ01_LOCUS424982</name>
</gene>
<dbReference type="GO" id="GO:0003678">
    <property type="term" value="F:DNA helicase activity"/>
    <property type="evidence" value="ECO:0007669"/>
    <property type="project" value="TreeGrafter"/>
</dbReference>
<dbReference type="PROSITE" id="PS51192">
    <property type="entry name" value="HELICASE_ATP_BIND_1"/>
    <property type="match status" value="1"/>
</dbReference>
<keyword evidence="6" id="KW-0238">DNA-binding</keyword>
<organism evidence="10">
    <name type="scientific">marine metagenome</name>
    <dbReference type="NCBI Taxonomy" id="408172"/>
    <lineage>
        <taxon>unclassified sequences</taxon>
        <taxon>metagenomes</taxon>
        <taxon>ecological metagenomes</taxon>
    </lineage>
</organism>
<dbReference type="Gene3D" id="3.40.50.300">
    <property type="entry name" value="P-loop containing nucleotide triphosphate hydrolases"/>
    <property type="match status" value="2"/>
</dbReference>
<keyword evidence="2" id="KW-0227">DNA damage</keyword>
<dbReference type="InterPro" id="IPR014001">
    <property type="entry name" value="Helicase_ATP-bd"/>
</dbReference>
<feature type="non-terminal residue" evidence="10">
    <location>
        <position position="1"/>
    </location>
</feature>
<dbReference type="InterPro" id="IPR047112">
    <property type="entry name" value="RecG/Mfd"/>
</dbReference>
<keyword evidence="3" id="KW-0378">Hydrolase</keyword>
<feature type="non-terminal residue" evidence="10">
    <location>
        <position position="269"/>
    </location>
</feature>
<evidence type="ECO:0000313" key="10">
    <source>
        <dbReference type="EMBL" id="SVD72128.1"/>
    </source>
</evidence>
<protein>
    <recommendedName>
        <fullName evidence="11">Helicase ATP-binding domain-containing protein</fullName>
    </recommendedName>
</protein>
<reference evidence="10" key="1">
    <citation type="submission" date="2018-05" db="EMBL/GenBank/DDBJ databases">
        <authorList>
            <person name="Lanie J.A."/>
            <person name="Ng W.-L."/>
            <person name="Kazmierczak K.M."/>
            <person name="Andrzejewski T.M."/>
            <person name="Davidsen T.M."/>
            <person name="Wayne K.J."/>
            <person name="Tettelin H."/>
            <person name="Glass J.I."/>
            <person name="Rusch D."/>
            <person name="Podicherti R."/>
            <person name="Tsui H.-C.T."/>
            <person name="Winkler M.E."/>
        </authorList>
    </citation>
    <scope>NUCLEOTIDE SEQUENCE</scope>
</reference>
<feature type="domain" description="Helicase ATP-binding" evidence="8">
    <location>
        <begin position="1"/>
        <end position="147"/>
    </location>
</feature>
<evidence type="ECO:0000259" key="9">
    <source>
        <dbReference type="PROSITE" id="PS51194"/>
    </source>
</evidence>
<dbReference type="AlphaFoldDB" id="A0A382XP99"/>
<dbReference type="GO" id="GO:0016787">
    <property type="term" value="F:hydrolase activity"/>
    <property type="evidence" value="ECO:0007669"/>
    <property type="project" value="UniProtKB-KW"/>
</dbReference>
<sequence length="269" mass="30433">GYKVAFMAPTEILAQQHYATLHRLFSFGEIIESQENIIVLNLPGFENRITLGLLIGSLKQSSKKYIAGKLNDDEIDIIVGTHALIQDDIRIPKMGLAVVDEQHRFGVQQRSALRYKAENPNLLVMSATPIPRSLNLTVYGDLDISILKELPLGRKEIKTVFINDDDRMKAYEFTREQIQKGRQAFVLCPLIEESEILQTKAATEEYEKLTAEIYPELNVGLLHGRMKLIEKEQVMMEFQNHNIDILVCTRVIEVGIDIPNATVMVIDGA</sequence>
<keyword evidence="1" id="KW-0547">Nucleotide-binding</keyword>
<dbReference type="EMBL" id="UINC01168871">
    <property type="protein sequence ID" value="SVD72128.1"/>
    <property type="molecule type" value="Genomic_DNA"/>
</dbReference>
<evidence type="ECO:0000256" key="2">
    <source>
        <dbReference type="ARBA" id="ARBA00022763"/>
    </source>
</evidence>
<evidence type="ECO:0000256" key="1">
    <source>
        <dbReference type="ARBA" id="ARBA00022741"/>
    </source>
</evidence>
<evidence type="ECO:0000256" key="7">
    <source>
        <dbReference type="ARBA" id="ARBA00023204"/>
    </source>
</evidence>
<dbReference type="GO" id="GO:0003677">
    <property type="term" value="F:DNA binding"/>
    <property type="evidence" value="ECO:0007669"/>
    <property type="project" value="UniProtKB-KW"/>
</dbReference>
<dbReference type="SMART" id="SM00490">
    <property type="entry name" value="HELICc"/>
    <property type="match status" value="1"/>
</dbReference>
<keyword evidence="7" id="KW-0234">DNA repair</keyword>
<evidence type="ECO:0000256" key="4">
    <source>
        <dbReference type="ARBA" id="ARBA00022806"/>
    </source>
</evidence>
<keyword evidence="4" id="KW-0347">Helicase</keyword>
<dbReference type="InterPro" id="IPR001650">
    <property type="entry name" value="Helicase_C-like"/>
</dbReference>
<evidence type="ECO:0000256" key="5">
    <source>
        <dbReference type="ARBA" id="ARBA00022840"/>
    </source>
</evidence>
<evidence type="ECO:0000256" key="6">
    <source>
        <dbReference type="ARBA" id="ARBA00023125"/>
    </source>
</evidence>
<keyword evidence="5" id="KW-0067">ATP-binding</keyword>
<evidence type="ECO:0000256" key="3">
    <source>
        <dbReference type="ARBA" id="ARBA00022801"/>
    </source>
</evidence>
<dbReference type="InterPro" id="IPR011545">
    <property type="entry name" value="DEAD/DEAH_box_helicase_dom"/>
</dbReference>
<dbReference type="SUPFAM" id="SSF52540">
    <property type="entry name" value="P-loop containing nucleoside triphosphate hydrolases"/>
    <property type="match status" value="1"/>
</dbReference>
<accession>A0A382XP99</accession>
<dbReference type="GO" id="GO:0005524">
    <property type="term" value="F:ATP binding"/>
    <property type="evidence" value="ECO:0007669"/>
    <property type="project" value="UniProtKB-KW"/>
</dbReference>
<name>A0A382XP99_9ZZZZ</name>
<dbReference type="InterPro" id="IPR027417">
    <property type="entry name" value="P-loop_NTPase"/>
</dbReference>
<evidence type="ECO:0008006" key="11">
    <source>
        <dbReference type="Google" id="ProtNLM"/>
    </source>
</evidence>
<dbReference type="PANTHER" id="PTHR47964">
    <property type="entry name" value="ATP-DEPENDENT DNA HELICASE HOMOLOG RECG, CHLOROPLASTIC"/>
    <property type="match status" value="1"/>
</dbReference>
<proteinExistence type="predicted"/>
<evidence type="ECO:0000259" key="8">
    <source>
        <dbReference type="PROSITE" id="PS51192"/>
    </source>
</evidence>